<evidence type="ECO:0000313" key="1">
    <source>
        <dbReference type="EMBL" id="CAH6718445.1"/>
    </source>
</evidence>
<reference evidence="1" key="1">
    <citation type="submission" date="2022-06" db="EMBL/GenBank/DDBJ databases">
        <authorList>
            <person name="Legras J.-L."/>
            <person name="Devillers H."/>
            <person name="Grondin C."/>
        </authorList>
    </citation>
    <scope>NUCLEOTIDE SEQUENCE</scope>
    <source>
        <strain evidence="1">CLIB 1444</strain>
    </source>
</reference>
<accession>A0ACA9Y0J6</accession>
<evidence type="ECO:0000313" key="2">
    <source>
        <dbReference type="Proteomes" id="UP001152531"/>
    </source>
</evidence>
<protein>
    <submittedName>
        <fullName evidence="1">Uncharacterized protein</fullName>
    </submittedName>
</protein>
<organism evidence="1 2">
    <name type="scientific">[Candida] jaroonii</name>
    <dbReference type="NCBI Taxonomy" id="467808"/>
    <lineage>
        <taxon>Eukaryota</taxon>
        <taxon>Fungi</taxon>
        <taxon>Dikarya</taxon>
        <taxon>Ascomycota</taxon>
        <taxon>Saccharomycotina</taxon>
        <taxon>Pichiomycetes</taxon>
        <taxon>Debaryomycetaceae</taxon>
        <taxon>Yamadazyma</taxon>
    </lineage>
</organism>
<gene>
    <name evidence="1" type="ORF">CLIB1444_01S06876</name>
</gene>
<dbReference type="Proteomes" id="UP001152531">
    <property type="component" value="Unassembled WGS sequence"/>
</dbReference>
<dbReference type="EMBL" id="CALSDN010000001">
    <property type="protein sequence ID" value="CAH6718445.1"/>
    <property type="molecule type" value="Genomic_DNA"/>
</dbReference>
<proteinExistence type="predicted"/>
<name>A0ACA9Y0J6_9ASCO</name>
<keyword evidence="2" id="KW-1185">Reference proteome</keyword>
<sequence length="589" mass="64682">MFSQRLPKAPLDGDNQSPKFNRLSMNLSNSQLRPQSPSSESSRARRKPPPDLIGEVQMKNANKINEERLNSSKSRHELDDIIKDLETEIDKYNITSDPFDNTMDSSINNMDDSNIEFDDPFIFTDNGHEGKQNLTEFVPPSGDIQRLDSYNSSSSSVYDSPMKSQSSLTDFKQPPQNYSMFGNSSPSLEPPKENSIPYPLDSPIAPSPTSLTYSRSVESNISDGNQFNAPIYPNEDESLKYNNSNETTPRKLTRNNSLGKVNSQITNASKNQLKPTISTPITNLTFTDSIRNSTSSSQNNAPAMNPAISPNIMKSSHRKSSSMSSIWSSNSNRNINLATLKKTFNLRVGEGERSNYVITLRKNAGTAYNETAPGKWKLPIGISPIDKRATYTSMRMGISQKAKKGSGVELKHGHLAPRLLAAEVDDMDDARSLKGLRTTNTSTSLGNSSLTTNSSGSNGIRTSNSSTLLTNDAPSIKSIPSNKNSLSRTITENSTTSSIITTNDNSKTPSSKRSSSISSSSGSISDDDVQVGGFYQHPGYKYDEEDEDNLTHKEDIDAETEVENTDIDDNDKEPPRLFLANPDNDSDSD</sequence>
<comment type="caution">
    <text evidence="1">The sequence shown here is derived from an EMBL/GenBank/DDBJ whole genome shotgun (WGS) entry which is preliminary data.</text>
</comment>